<dbReference type="AlphaFoldDB" id="A0A0K2TH63"/>
<protein>
    <recommendedName>
        <fullName evidence="2">EF-hand domain-containing protein</fullName>
    </recommendedName>
</protein>
<dbReference type="RefSeq" id="XP_071747896.1">
    <property type="nucleotide sequence ID" value="XM_071891795.1"/>
</dbReference>
<dbReference type="GO" id="GO:0005509">
    <property type="term" value="F:calcium ion binding"/>
    <property type="evidence" value="ECO:0007669"/>
    <property type="project" value="InterPro"/>
</dbReference>
<dbReference type="RefSeq" id="XP_071747894.1">
    <property type="nucleotide sequence ID" value="XM_071891793.1"/>
</dbReference>
<reference evidence="3" key="1">
    <citation type="submission" date="2014-05" db="EMBL/GenBank/DDBJ databases">
        <authorList>
            <person name="Chronopoulou M."/>
        </authorList>
    </citation>
    <scope>NUCLEOTIDE SEQUENCE</scope>
    <source>
        <tissue evidence="3">Whole organism</tissue>
    </source>
</reference>
<evidence type="ECO:0000313" key="3">
    <source>
        <dbReference type="EMBL" id="CDW24932.1"/>
    </source>
</evidence>
<sequence length="213" mass="24979">MKLKEYINVQIKNKQNMEYIYKNWISPILNGVSFRRRVDPSTRARPCLRVDTIHTHEDLACWCGCHPQEVNEIHRQKSNSALIQLFQMSDSESTGKLNAKQLRDLLRILGYNPSEIQIAVMISKVDVDANETLDIGEFIHFMNMFVSYRDSANELKEVFRVLDPTGRGVIPLFKLRHYFPDDIYQTLRGKHEDKELSFKEFYEIVTQEHASLK</sequence>
<keyword evidence="1" id="KW-0677">Repeat</keyword>
<dbReference type="RefSeq" id="XP_040576932.1">
    <property type="nucleotide sequence ID" value="XM_040720998.2"/>
</dbReference>
<dbReference type="InterPro" id="IPR050230">
    <property type="entry name" value="CALM/Myosin/TropC-like"/>
</dbReference>
<dbReference type="PANTHER" id="PTHR23048">
    <property type="entry name" value="MYOSIN LIGHT CHAIN 1, 3"/>
    <property type="match status" value="1"/>
</dbReference>
<accession>A0A0K2TH63</accession>
<dbReference type="GO" id="GO:0016460">
    <property type="term" value="C:myosin II complex"/>
    <property type="evidence" value="ECO:0007669"/>
    <property type="project" value="TreeGrafter"/>
</dbReference>
<dbReference type="CDD" id="cd00051">
    <property type="entry name" value="EFh"/>
    <property type="match status" value="1"/>
</dbReference>
<dbReference type="RefSeq" id="XP_071747897.1">
    <property type="nucleotide sequence ID" value="XM_071891796.1"/>
</dbReference>
<dbReference type="FunFam" id="1.10.238.10:FF:000178">
    <property type="entry name" value="Calmodulin-2 A"/>
    <property type="match status" value="1"/>
</dbReference>
<dbReference type="Gene3D" id="1.10.238.10">
    <property type="entry name" value="EF-hand"/>
    <property type="match status" value="1"/>
</dbReference>
<dbReference type="OrthoDB" id="4899631at2759"/>
<dbReference type="InterPro" id="IPR002048">
    <property type="entry name" value="EF_hand_dom"/>
</dbReference>
<feature type="domain" description="EF-hand" evidence="2">
    <location>
        <begin position="113"/>
        <end position="148"/>
    </location>
</feature>
<dbReference type="PANTHER" id="PTHR23048:SF0">
    <property type="entry name" value="CALMODULIN LIKE 3"/>
    <property type="match status" value="1"/>
</dbReference>
<dbReference type="SMART" id="SM00054">
    <property type="entry name" value="EFh"/>
    <property type="match status" value="3"/>
</dbReference>
<dbReference type="Pfam" id="PF13499">
    <property type="entry name" value="EF-hand_7"/>
    <property type="match status" value="1"/>
</dbReference>
<organism evidence="3">
    <name type="scientific">Lepeophtheirus salmonis</name>
    <name type="common">Salmon louse</name>
    <name type="synonym">Caligus salmonis</name>
    <dbReference type="NCBI Taxonomy" id="72036"/>
    <lineage>
        <taxon>Eukaryota</taxon>
        <taxon>Metazoa</taxon>
        <taxon>Ecdysozoa</taxon>
        <taxon>Arthropoda</taxon>
        <taxon>Crustacea</taxon>
        <taxon>Multicrustacea</taxon>
        <taxon>Hexanauplia</taxon>
        <taxon>Copepoda</taxon>
        <taxon>Siphonostomatoida</taxon>
        <taxon>Caligidae</taxon>
        <taxon>Lepeophtheirus</taxon>
    </lineage>
</organism>
<dbReference type="RefSeq" id="XP_040576933.1">
    <property type="nucleotide sequence ID" value="XM_040720999.2"/>
</dbReference>
<dbReference type="KEGG" id="lsm:121125782"/>
<feature type="domain" description="EF-hand" evidence="2">
    <location>
        <begin position="77"/>
        <end position="112"/>
    </location>
</feature>
<dbReference type="InterPro" id="IPR011992">
    <property type="entry name" value="EF-hand-dom_pair"/>
</dbReference>
<dbReference type="EMBL" id="HACA01007571">
    <property type="protein sequence ID" value="CDW24932.1"/>
    <property type="molecule type" value="Transcribed_RNA"/>
</dbReference>
<name>A0A0K2TH63_LEPSM</name>
<evidence type="ECO:0000256" key="1">
    <source>
        <dbReference type="ARBA" id="ARBA00022737"/>
    </source>
</evidence>
<dbReference type="PROSITE" id="PS50222">
    <property type="entry name" value="EF_HAND_2"/>
    <property type="match status" value="2"/>
</dbReference>
<dbReference type="EMBL" id="HACA01007570">
    <property type="protein sequence ID" value="CDW24931.1"/>
    <property type="molecule type" value="Transcribed_RNA"/>
</dbReference>
<dbReference type="SUPFAM" id="SSF47473">
    <property type="entry name" value="EF-hand"/>
    <property type="match status" value="1"/>
</dbReference>
<dbReference type="RefSeq" id="XP_071747895.1">
    <property type="nucleotide sequence ID" value="XM_071891794.1"/>
</dbReference>
<dbReference type="GeneID" id="121125782"/>
<proteinExistence type="predicted"/>
<evidence type="ECO:0000259" key="2">
    <source>
        <dbReference type="PROSITE" id="PS50222"/>
    </source>
</evidence>